<evidence type="ECO:0000256" key="12">
    <source>
        <dbReference type="SAM" id="Phobius"/>
    </source>
</evidence>
<evidence type="ECO:0000256" key="1">
    <source>
        <dbReference type="ARBA" id="ARBA00004651"/>
    </source>
</evidence>
<dbReference type="GO" id="GO:0015095">
    <property type="term" value="F:magnesium ion transmembrane transporter activity"/>
    <property type="evidence" value="ECO:0007669"/>
    <property type="project" value="TreeGrafter"/>
</dbReference>
<dbReference type="CDD" id="cd12837">
    <property type="entry name" value="EcCorA-like_u1"/>
    <property type="match status" value="1"/>
</dbReference>
<dbReference type="SUPFAM" id="SSF144083">
    <property type="entry name" value="Magnesium transport protein CorA, transmembrane region"/>
    <property type="match status" value="1"/>
</dbReference>
<evidence type="ECO:0000256" key="8">
    <source>
        <dbReference type="ARBA" id="ARBA00023065"/>
    </source>
</evidence>
<comment type="caution">
    <text evidence="13">The sequence shown here is derived from an EMBL/GenBank/DDBJ whole genome shotgun (WGS) entry which is preliminary data.</text>
</comment>
<evidence type="ECO:0000313" key="14">
    <source>
        <dbReference type="Proteomes" id="UP001143349"/>
    </source>
</evidence>
<dbReference type="SUPFAM" id="SSF143865">
    <property type="entry name" value="CorA soluble domain-like"/>
    <property type="match status" value="1"/>
</dbReference>
<gene>
    <name evidence="13" type="primary">corA</name>
    <name evidence="13" type="ORF">GCM10017635_32810</name>
</gene>
<comment type="function">
    <text evidence="11">Mediates influx of magnesium ions. Alternates between open and closed states. Activated by low cytoplasmic Mg(2+) levels. Inactive when cytoplasmic Mg(2+) levels are high.</text>
</comment>
<reference evidence="13" key="2">
    <citation type="submission" date="2023-01" db="EMBL/GenBank/DDBJ databases">
        <authorList>
            <person name="Sun Q."/>
            <person name="Evtushenko L."/>
        </authorList>
    </citation>
    <scope>NUCLEOTIDE SEQUENCE</scope>
    <source>
        <strain evidence="13">VKM B-2222</strain>
    </source>
</reference>
<evidence type="ECO:0000256" key="5">
    <source>
        <dbReference type="ARBA" id="ARBA00022692"/>
    </source>
</evidence>
<dbReference type="RefSeq" id="WP_010392814.1">
    <property type="nucleotide sequence ID" value="NZ_BSFH01000095.1"/>
</dbReference>
<dbReference type="GO" id="GO:0015099">
    <property type="term" value="F:nickel cation transmembrane transporter activity"/>
    <property type="evidence" value="ECO:0007669"/>
    <property type="project" value="TreeGrafter"/>
</dbReference>
<dbReference type="GO" id="GO:0015087">
    <property type="term" value="F:cobalt ion transmembrane transporter activity"/>
    <property type="evidence" value="ECO:0007669"/>
    <property type="project" value="TreeGrafter"/>
</dbReference>
<dbReference type="EMBL" id="BSFH01000095">
    <property type="protein sequence ID" value="GLK65804.1"/>
    <property type="molecule type" value="Genomic_DNA"/>
</dbReference>
<organism evidence="13 14">
    <name type="scientific">Paracoccus kondratievae</name>
    <dbReference type="NCBI Taxonomy" id="135740"/>
    <lineage>
        <taxon>Bacteria</taxon>
        <taxon>Pseudomonadati</taxon>
        <taxon>Pseudomonadota</taxon>
        <taxon>Alphaproteobacteria</taxon>
        <taxon>Rhodobacterales</taxon>
        <taxon>Paracoccaceae</taxon>
        <taxon>Paracoccus</taxon>
    </lineage>
</organism>
<feature type="transmembrane region" description="Helical" evidence="12">
    <location>
        <begin position="259"/>
        <end position="281"/>
    </location>
</feature>
<dbReference type="Pfam" id="PF01544">
    <property type="entry name" value="CorA"/>
    <property type="match status" value="1"/>
</dbReference>
<evidence type="ECO:0000256" key="9">
    <source>
        <dbReference type="ARBA" id="ARBA00023136"/>
    </source>
</evidence>
<comment type="similarity">
    <text evidence="2">Belongs to the CorA metal ion transporter (MIT) (TC 1.A.35) family.</text>
</comment>
<evidence type="ECO:0000313" key="13">
    <source>
        <dbReference type="EMBL" id="GLK65804.1"/>
    </source>
</evidence>
<name>A0AAD3RVK9_9RHOB</name>
<proteinExistence type="inferred from homology"/>
<keyword evidence="4" id="KW-1003">Cell membrane</keyword>
<dbReference type="InterPro" id="IPR045863">
    <property type="entry name" value="CorA_TM1_TM2"/>
</dbReference>
<evidence type="ECO:0000256" key="4">
    <source>
        <dbReference type="ARBA" id="ARBA00022475"/>
    </source>
</evidence>
<evidence type="ECO:0000256" key="10">
    <source>
        <dbReference type="ARBA" id="ARBA00034269"/>
    </source>
</evidence>
<dbReference type="Proteomes" id="UP001143349">
    <property type="component" value="Unassembled WGS sequence"/>
</dbReference>
<dbReference type="AlphaFoldDB" id="A0AAD3RVK9"/>
<keyword evidence="8" id="KW-0406">Ion transport</keyword>
<keyword evidence="3" id="KW-0813">Transport</keyword>
<comment type="subcellular location">
    <subcellularLocation>
        <location evidence="1">Cell membrane</location>
        <topology evidence="1">Multi-pass membrane protein</topology>
    </subcellularLocation>
</comment>
<reference evidence="13" key="1">
    <citation type="journal article" date="2014" name="Int. J. Syst. Evol. Microbiol.">
        <title>Complete genome sequence of Corynebacterium casei LMG S-19264T (=DSM 44701T), isolated from a smear-ripened cheese.</title>
        <authorList>
            <consortium name="US DOE Joint Genome Institute (JGI-PGF)"/>
            <person name="Walter F."/>
            <person name="Albersmeier A."/>
            <person name="Kalinowski J."/>
            <person name="Ruckert C."/>
        </authorList>
    </citation>
    <scope>NUCLEOTIDE SEQUENCE</scope>
    <source>
        <strain evidence="13">VKM B-2222</strain>
    </source>
</reference>
<keyword evidence="9 12" id="KW-0472">Membrane</keyword>
<dbReference type="Gene3D" id="1.20.58.340">
    <property type="entry name" value="Magnesium transport protein CorA, transmembrane region"/>
    <property type="match status" value="1"/>
</dbReference>
<evidence type="ECO:0000256" key="2">
    <source>
        <dbReference type="ARBA" id="ARBA00009765"/>
    </source>
</evidence>
<protein>
    <submittedName>
        <fullName evidence="13">Magnesium transporter</fullName>
    </submittedName>
</protein>
<keyword evidence="5 12" id="KW-0812">Transmembrane</keyword>
<dbReference type="InterPro" id="IPR002523">
    <property type="entry name" value="MgTranspt_CorA/ZnTranspt_ZntB"/>
</dbReference>
<accession>A0AAD3RVK9</accession>
<keyword evidence="6" id="KW-0460">Magnesium</keyword>
<keyword evidence="14" id="KW-1185">Reference proteome</keyword>
<dbReference type="FunFam" id="1.20.58.340:FF:000004">
    <property type="entry name" value="Magnesium transport protein CorA"/>
    <property type="match status" value="1"/>
</dbReference>
<sequence>MLYSYISHGTGLLPLPEGRPLADAIWIDLYRPLDAQVRAVSDLGYEIPTLADMEEIEISNRLYIEGGRLYMTGVLPGQLPDATPVAMPVTFIVDDQRLVTVRHHAPRPFETFPARAERSSSGCASAERVLLGLIEEIVGRLADISEGVTKVLDKTTSQVLTMNSAKAAGRLQAALVTLGQQAELMSRVRMGLLSMDRILVYHASNTAHRPDSTRMRPLHSAIQRDIQALEVHADFLGSRIGMVMDAAMGMIGLMQNDRVRILSVVTALFLPPTLIASVYGMNFTHMSQLELEWGFPMALGMMVASAVITFLVLKWRNWL</sequence>
<evidence type="ECO:0000256" key="7">
    <source>
        <dbReference type="ARBA" id="ARBA00022989"/>
    </source>
</evidence>
<dbReference type="PANTHER" id="PTHR47685">
    <property type="entry name" value="MAGNESIUM TRANSPORT PROTEIN CORA"/>
    <property type="match status" value="1"/>
</dbReference>
<dbReference type="InterPro" id="IPR045861">
    <property type="entry name" value="CorA_cytoplasmic_dom"/>
</dbReference>
<keyword evidence="7 12" id="KW-1133">Transmembrane helix</keyword>
<dbReference type="PANTHER" id="PTHR47685:SF1">
    <property type="entry name" value="MAGNESIUM TRANSPORT PROTEIN CORA"/>
    <property type="match status" value="1"/>
</dbReference>
<evidence type="ECO:0000256" key="6">
    <source>
        <dbReference type="ARBA" id="ARBA00022842"/>
    </source>
</evidence>
<evidence type="ECO:0000256" key="11">
    <source>
        <dbReference type="ARBA" id="ARBA00045497"/>
    </source>
</evidence>
<comment type="catalytic activity">
    <reaction evidence="10">
        <text>Mg(2+)(in) = Mg(2+)(out)</text>
        <dbReference type="Rhea" id="RHEA:29827"/>
        <dbReference type="ChEBI" id="CHEBI:18420"/>
    </reaction>
</comment>
<feature type="transmembrane region" description="Helical" evidence="12">
    <location>
        <begin position="293"/>
        <end position="313"/>
    </location>
</feature>
<evidence type="ECO:0000256" key="3">
    <source>
        <dbReference type="ARBA" id="ARBA00022448"/>
    </source>
</evidence>
<dbReference type="InterPro" id="IPR050829">
    <property type="entry name" value="CorA_MIT"/>
</dbReference>
<dbReference type="GO" id="GO:0005886">
    <property type="term" value="C:plasma membrane"/>
    <property type="evidence" value="ECO:0007669"/>
    <property type="project" value="UniProtKB-SubCell"/>
</dbReference>